<dbReference type="InterPro" id="IPR027417">
    <property type="entry name" value="P-loop_NTPase"/>
</dbReference>
<comment type="subunit">
    <text evidence="11">Homohexamer or homoheptamer. Organized in a ring with a central cavity.</text>
</comment>
<keyword evidence="3 11" id="KW-0547">Nucleotide-binding</keyword>
<dbReference type="GO" id="GO:0051131">
    <property type="term" value="P:chaperone-mediated protein complex assembly"/>
    <property type="evidence" value="ECO:0007669"/>
    <property type="project" value="UniProtKB-UniRule"/>
</dbReference>
<dbReference type="GO" id="GO:0070407">
    <property type="term" value="P:oxidation-dependent protein catabolic process"/>
    <property type="evidence" value="ECO:0007669"/>
    <property type="project" value="UniProtKB-UniRule"/>
</dbReference>
<dbReference type="PROSITE" id="PS51786">
    <property type="entry name" value="LON_PROTEOLYTIC"/>
    <property type="match status" value="1"/>
</dbReference>
<dbReference type="GO" id="GO:0043565">
    <property type="term" value="F:sequence-specific DNA binding"/>
    <property type="evidence" value="ECO:0007669"/>
    <property type="project" value="UniProtKB-UniRule"/>
</dbReference>
<dbReference type="Pfam" id="PF22667">
    <property type="entry name" value="Lon_lid"/>
    <property type="match status" value="1"/>
</dbReference>
<dbReference type="InterPro" id="IPR027065">
    <property type="entry name" value="Lon_Prtase"/>
</dbReference>
<keyword evidence="5 11" id="KW-0720">Serine protease</keyword>
<dbReference type="GO" id="GO:0007005">
    <property type="term" value="P:mitochondrion organization"/>
    <property type="evidence" value="ECO:0007669"/>
    <property type="project" value="TreeGrafter"/>
</dbReference>
<evidence type="ECO:0000256" key="6">
    <source>
        <dbReference type="ARBA" id="ARBA00022840"/>
    </source>
</evidence>
<dbReference type="GO" id="GO:0016887">
    <property type="term" value="F:ATP hydrolysis activity"/>
    <property type="evidence" value="ECO:0007669"/>
    <property type="project" value="UniProtKB-UniRule"/>
</dbReference>
<evidence type="ECO:0000256" key="14">
    <source>
        <dbReference type="SAM" id="MobiDB-lite"/>
    </source>
</evidence>
<dbReference type="HAMAP" id="MF_03120">
    <property type="entry name" value="lonm_euk"/>
    <property type="match status" value="1"/>
</dbReference>
<sequence>MPHASNLPWRAAIRHAAQSDTRILTSRAAARFLPAQCTASLVSRYPLRCPAPPAALLAHRTFSTSMAKSKEKDPKVPPEPIDEDVEKEKEHTDTNASLPLKRSESLKELEDRIAELEVRELEAKNKAPESKPPRTGSGRGSAAGGAGDGSGGDGGGKKRKGSDRSLVKSSIPEVFPQVMAIPLIRRPLFPGFYKAITIRNKEVGEAILDMIKRGQPYIGAFVFKDDKIDKDVIDDAGEIHDVGTFCQVTSAFPLANGGGGAGEDNFAMTCVLYPHRRIKLTGLTPPSVNKEATIDGRSTVESTLEEATVNEPPSNQAKGDVVASFEEASEESKAQEDSIPALLKGRKVSVAEVVNLAEEPFNVKVNKTIQILVNEIVQTFKNVALINPLFRDHISTFSVHTTMNVGEDPVKLADFAAAVAQADTAELQAVLQELDVEKRLGMSLELLKKELLSAELQKKVSEDAHARVMKKNREYLLMEQMRQIKRELGMESDGKEKLIEKFTEKAAKLAMPEGVRKVFDEEMSKLVGLDANGSEFNVTRNYLDWLTQLPWGLRSAETFAIKHAREVLDEDHHGLKDVKDRILEFIAVGKLRGTVEGKILCLVGPPGVGKTSIGKSIARALNRQYYRFSVGGMYDVAEIKGHRRTYVGALPGRIIQALKKAQTENPLVLIDEVDKMGRMSNHGDPASALLELLDPEQNNSFLDHYLDVPVDLSKVLFVCTANMEDTIPQPLLDRMEVIRLSGYVSDEKIAIAERYLAPVAKEMSGLGDADVILQNDAIVELINKYCRESGVRNLKKHIEKVYRKAALKIVTEVGEDALPEAEALTEEGKAAQMESEKDNTDANSTPENMDKQTTEKPRVALKVPDSVHVQITQANLKDYVGPPVYISDRLYDTTPPGVSMGLAWTSMGGSALYIESIVQNALSASSHGGLERTGSLRDVMKESTGVAYSYAKSVMARDYPKNKFFEHAKIHLHCPEGATPKDGPSAGITMTSSLLSLALNTPIKQAVAMTGEITLTGKVLRIGGLREKTVAARRAGATTVIFPQDNMSDWLELPENIKEGIEGKPVSWYSDVFKIVFPSVDREYANKLWKDELKAKKGERKRKEPKRKDDDEEESGEDDD</sequence>
<evidence type="ECO:0000256" key="8">
    <source>
        <dbReference type="ARBA" id="ARBA00023125"/>
    </source>
</evidence>
<dbReference type="InterPro" id="IPR008268">
    <property type="entry name" value="Peptidase_S16_AS"/>
</dbReference>
<evidence type="ECO:0000256" key="3">
    <source>
        <dbReference type="ARBA" id="ARBA00022741"/>
    </source>
</evidence>
<dbReference type="CDD" id="cd19500">
    <property type="entry name" value="RecA-like_Lon"/>
    <property type="match status" value="1"/>
</dbReference>
<proteinExistence type="inferred from homology"/>
<dbReference type="PRINTS" id="PR00830">
    <property type="entry name" value="ENDOLAPTASE"/>
</dbReference>
<dbReference type="Gene3D" id="1.10.8.60">
    <property type="match status" value="1"/>
</dbReference>
<feature type="region of interest" description="Disordered" evidence="14">
    <location>
        <begin position="64"/>
        <end position="103"/>
    </location>
</feature>
<reference evidence="17" key="1">
    <citation type="journal article" date="2020" name="Stud. Mycol.">
        <title>101 Dothideomycetes genomes: a test case for predicting lifestyles and emergence of pathogens.</title>
        <authorList>
            <person name="Haridas S."/>
            <person name="Albert R."/>
            <person name="Binder M."/>
            <person name="Bloem J."/>
            <person name="Labutti K."/>
            <person name="Salamov A."/>
            <person name="Andreopoulos B."/>
            <person name="Baker S."/>
            <person name="Barry K."/>
            <person name="Bills G."/>
            <person name="Bluhm B."/>
            <person name="Cannon C."/>
            <person name="Castanera R."/>
            <person name="Culley D."/>
            <person name="Daum C."/>
            <person name="Ezra D."/>
            <person name="Gonzalez J."/>
            <person name="Henrissat B."/>
            <person name="Kuo A."/>
            <person name="Liang C."/>
            <person name="Lipzen A."/>
            <person name="Lutzoni F."/>
            <person name="Magnuson J."/>
            <person name="Mondo S."/>
            <person name="Nolan M."/>
            <person name="Ohm R."/>
            <person name="Pangilinan J."/>
            <person name="Park H.-J."/>
            <person name="Ramirez L."/>
            <person name="Alfaro M."/>
            <person name="Sun H."/>
            <person name="Tritt A."/>
            <person name="Yoshinaga Y."/>
            <person name="Zwiers L.-H."/>
            <person name="Turgeon B."/>
            <person name="Goodwin S."/>
            <person name="Spatafora J."/>
            <person name="Crous P."/>
            <person name="Grigoriev I."/>
        </authorList>
    </citation>
    <scope>NUCLEOTIDE SEQUENCE</scope>
    <source>
        <strain evidence="17">HMLAC05119</strain>
    </source>
</reference>
<dbReference type="Gene3D" id="1.20.5.5270">
    <property type="match status" value="1"/>
</dbReference>
<dbReference type="FunFam" id="1.20.5.5270:FF:000001">
    <property type="entry name" value="Lon protease homolog, mitochondrial"/>
    <property type="match status" value="1"/>
</dbReference>
<dbReference type="InterPro" id="IPR027503">
    <property type="entry name" value="Lonm_euk"/>
</dbReference>
<evidence type="ECO:0000256" key="7">
    <source>
        <dbReference type="ARBA" id="ARBA00022946"/>
    </source>
</evidence>
<dbReference type="Gene3D" id="2.30.130.40">
    <property type="entry name" value="LON domain-like"/>
    <property type="match status" value="1"/>
</dbReference>
<gene>
    <name evidence="11" type="primary">PIM1</name>
    <name evidence="17" type="ORF">BDU57DRAFT_522294</name>
</gene>
<dbReference type="FunFam" id="3.30.230.10:FF:000015">
    <property type="entry name" value="Lon protease homolog, mitochondrial"/>
    <property type="match status" value="1"/>
</dbReference>
<dbReference type="GO" id="GO:0141164">
    <property type="term" value="P:mitochondrial protein quality control"/>
    <property type="evidence" value="ECO:0007669"/>
    <property type="project" value="UniProtKB-ARBA"/>
</dbReference>
<dbReference type="InterPro" id="IPR054594">
    <property type="entry name" value="Lon_lid"/>
</dbReference>
<dbReference type="InterPro" id="IPR003593">
    <property type="entry name" value="AAA+_ATPase"/>
</dbReference>
<dbReference type="FunFam" id="1.10.8.60:FF:000113">
    <property type="entry name" value="Lon protease homolog, mitochondrial"/>
    <property type="match status" value="1"/>
</dbReference>
<dbReference type="GO" id="GO:0004176">
    <property type="term" value="F:ATP-dependent peptidase activity"/>
    <property type="evidence" value="ECO:0007669"/>
    <property type="project" value="UniProtKB-UniRule"/>
</dbReference>
<evidence type="ECO:0000313" key="17">
    <source>
        <dbReference type="EMBL" id="KAF1913411.1"/>
    </source>
</evidence>
<dbReference type="GO" id="GO:0005759">
    <property type="term" value="C:mitochondrial matrix"/>
    <property type="evidence" value="ECO:0007669"/>
    <property type="project" value="UniProtKB-SubCell"/>
</dbReference>
<dbReference type="NCBIfam" id="TIGR00763">
    <property type="entry name" value="lon"/>
    <property type="match status" value="1"/>
</dbReference>
<dbReference type="PROSITE" id="PS01046">
    <property type="entry name" value="LON_SER"/>
    <property type="match status" value="1"/>
</dbReference>
<comment type="catalytic activity">
    <reaction evidence="10 11">
        <text>Hydrolysis of proteins in presence of ATP.</text>
        <dbReference type="EC" id="3.4.21.53"/>
    </reaction>
</comment>
<dbReference type="InterPro" id="IPR004815">
    <property type="entry name" value="Lon_bac/euk-typ"/>
</dbReference>
<evidence type="ECO:0000256" key="11">
    <source>
        <dbReference type="HAMAP-Rule" id="MF_03120"/>
    </source>
</evidence>
<dbReference type="Gene3D" id="3.30.230.10">
    <property type="match status" value="1"/>
</dbReference>
<feature type="region of interest" description="Disordered" evidence="14">
    <location>
        <begin position="120"/>
        <end position="168"/>
    </location>
</feature>
<evidence type="ECO:0000256" key="1">
    <source>
        <dbReference type="ARBA" id="ARBA00004305"/>
    </source>
</evidence>
<dbReference type="InterPro" id="IPR003959">
    <property type="entry name" value="ATPase_AAA_core"/>
</dbReference>
<dbReference type="SMART" id="SM00382">
    <property type="entry name" value="AAA"/>
    <property type="match status" value="1"/>
</dbReference>
<dbReference type="Gene3D" id="1.20.58.1480">
    <property type="match status" value="1"/>
</dbReference>
<keyword evidence="2 11" id="KW-0645">Protease</keyword>
<feature type="region of interest" description="Disordered" evidence="14">
    <location>
        <begin position="1095"/>
        <end position="1120"/>
    </location>
</feature>
<dbReference type="AlphaFoldDB" id="A0A6A5QCS5"/>
<dbReference type="EC" id="3.4.21.53" evidence="11"/>
<organism evidence="17 18">
    <name type="scientific">Ampelomyces quisqualis</name>
    <name type="common">Powdery mildew agent</name>
    <dbReference type="NCBI Taxonomy" id="50730"/>
    <lineage>
        <taxon>Eukaryota</taxon>
        <taxon>Fungi</taxon>
        <taxon>Dikarya</taxon>
        <taxon>Ascomycota</taxon>
        <taxon>Pezizomycotina</taxon>
        <taxon>Dothideomycetes</taxon>
        <taxon>Pleosporomycetidae</taxon>
        <taxon>Pleosporales</taxon>
        <taxon>Pleosporineae</taxon>
        <taxon>Phaeosphaeriaceae</taxon>
        <taxon>Ampelomyces</taxon>
    </lineage>
</organism>
<feature type="region of interest" description="Disordered" evidence="14">
    <location>
        <begin position="825"/>
        <end position="855"/>
    </location>
</feature>
<dbReference type="PROSITE" id="PS51787">
    <property type="entry name" value="LON_N"/>
    <property type="match status" value="1"/>
</dbReference>
<dbReference type="GO" id="GO:0034599">
    <property type="term" value="P:cellular response to oxidative stress"/>
    <property type="evidence" value="ECO:0007669"/>
    <property type="project" value="UniProtKB-UniRule"/>
</dbReference>
<comment type="subcellular location">
    <subcellularLocation>
        <location evidence="1 11">Mitochondrion matrix</location>
    </subcellularLocation>
</comment>
<dbReference type="SMART" id="SM00464">
    <property type="entry name" value="LON"/>
    <property type="match status" value="1"/>
</dbReference>
<dbReference type="InterPro" id="IPR014721">
    <property type="entry name" value="Ribsml_uS5_D2-typ_fold_subgr"/>
</dbReference>
<feature type="compositionally biased region" description="Acidic residues" evidence="14">
    <location>
        <begin position="1110"/>
        <end position="1120"/>
    </location>
</feature>
<keyword evidence="18" id="KW-1185">Reference proteome</keyword>
<dbReference type="SUPFAM" id="SSF54211">
    <property type="entry name" value="Ribosomal protein S5 domain 2-like"/>
    <property type="match status" value="1"/>
</dbReference>
<feature type="compositionally biased region" description="Basic and acidic residues" evidence="14">
    <location>
        <begin position="826"/>
        <end position="840"/>
    </location>
</feature>
<evidence type="ECO:0000259" key="16">
    <source>
        <dbReference type="PROSITE" id="PS51787"/>
    </source>
</evidence>
<feature type="active site" evidence="11 12">
    <location>
        <position position="1028"/>
    </location>
</feature>
<dbReference type="EMBL" id="ML979139">
    <property type="protein sequence ID" value="KAF1913411.1"/>
    <property type="molecule type" value="Genomic_DNA"/>
</dbReference>
<evidence type="ECO:0000256" key="12">
    <source>
        <dbReference type="PROSITE-ProRule" id="PRU01122"/>
    </source>
</evidence>
<evidence type="ECO:0000256" key="5">
    <source>
        <dbReference type="ARBA" id="ARBA00022825"/>
    </source>
</evidence>
<feature type="active site" evidence="11 12">
    <location>
        <position position="985"/>
    </location>
</feature>
<keyword evidence="6 11" id="KW-0067">ATP-binding</keyword>
<dbReference type="GO" id="GO:0003697">
    <property type="term" value="F:single-stranded DNA binding"/>
    <property type="evidence" value="ECO:0007669"/>
    <property type="project" value="TreeGrafter"/>
</dbReference>
<accession>A0A6A5QCS5</accession>
<feature type="compositionally biased region" description="Gly residues" evidence="14">
    <location>
        <begin position="137"/>
        <end position="154"/>
    </location>
</feature>
<evidence type="ECO:0000256" key="10">
    <source>
        <dbReference type="ARBA" id="ARBA00050665"/>
    </source>
</evidence>
<dbReference type="Gene3D" id="3.40.50.300">
    <property type="entry name" value="P-loop containing nucleotide triphosphate hydrolases"/>
    <property type="match status" value="1"/>
</dbReference>
<dbReference type="SUPFAM" id="SSF52540">
    <property type="entry name" value="P-loop containing nucleoside triphosphate hydrolases"/>
    <property type="match status" value="1"/>
</dbReference>
<dbReference type="InterPro" id="IPR020568">
    <property type="entry name" value="Ribosomal_Su5_D2-typ_SF"/>
</dbReference>
<name>A0A6A5QCS5_AMPQU</name>
<dbReference type="SUPFAM" id="SSF88697">
    <property type="entry name" value="PUA domain-like"/>
    <property type="match status" value="1"/>
</dbReference>
<evidence type="ECO:0000256" key="2">
    <source>
        <dbReference type="ARBA" id="ARBA00022670"/>
    </source>
</evidence>
<comment type="function">
    <text evidence="11">ATP-dependent serine protease that mediates the selective degradation of misfolded, unassembled or oxidatively damaged polypeptides as well as certain short-lived regulatory proteins in the mitochondrial matrix. May also have a chaperone function in the assembly of inner membrane protein complexes. Participates in the regulation of mitochondrial gene expression and in the maintenance of the integrity of the mitochondrial genome. Binds to mitochondrial DNA in a site-specific manner.</text>
</comment>
<dbReference type="GO" id="GO:0004252">
    <property type="term" value="F:serine-type endopeptidase activity"/>
    <property type="evidence" value="ECO:0007669"/>
    <property type="project" value="UniProtKB-UniRule"/>
</dbReference>
<dbReference type="PANTHER" id="PTHR43718:SF2">
    <property type="entry name" value="LON PROTEASE HOMOLOG, MITOCHONDRIAL"/>
    <property type="match status" value="1"/>
</dbReference>
<evidence type="ECO:0000256" key="4">
    <source>
        <dbReference type="ARBA" id="ARBA00022801"/>
    </source>
</evidence>
<dbReference type="Proteomes" id="UP000800096">
    <property type="component" value="Unassembled WGS sequence"/>
</dbReference>
<dbReference type="InterPro" id="IPR046336">
    <property type="entry name" value="Lon_prtase_N_sf"/>
</dbReference>
<dbReference type="Pfam" id="PF05362">
    <property type="entry name" value="Lon_C"/>
    <property type="match status" value="1"/>
</dbReference>
<feature type="compositionally biased region" description="Basic and acidic residues" evidence="14">
    <location>
        <begin position="120"/>
        <end position="132"/>
    </location>
</feature>
<feature type="binding site" evidence="11">
    <location>
        <begin position="604"/>
        <end position="611"/>
    </location>
    <ligand>
        <name>ATP</name>
        <dbReference type="ChEBI" id="CHEBI:30616"/>
    </ligand>
</feature>
<keyword evidence="4 11" id="KW-0378">Hydrolase</keyword>
<dbReference type="Pfam" id="PF00004">
    <property type="entry name" value="AAA"/>
    <property type="match status" value="1"/>
</dbReference>
<dbReference type="InterPro" id="IPR003111">
    <property type="entry name" value="Lon_prtase_N"/>
</dbReference>
<dbReference type="FunFam" id="3.40.50.300:FF:000021">
    <property type="entry name" value="Lon protease homolog"/>
    <property type="match status" value="1"/>
</dbReference>
<feature type="domain" description="Lon proteolytic" evidence="15">
    <location>
        <begin position="893"/>
        <end position="1079"/>
    </location>
</feature>
<dbReference type="InterPro" id="IPR015947">
    <property type="entry name" value="PUA-like_sf"/>
</dbReference>
<keyword evidence="7" id="KW-0809">Transit peptide</keyword>
<dbReference type="GO" id="GO:0005524">
    <property type="term" value="F:ATP binding"/>
    <property type="evidence" value="ECO:0007669"/>
    <property type="project" value="UniProtKB-UniRule"/>
</dbReference>
<keyword evidence="9 11" id="KW-0496">Mitochondrion</keyword>
<dbReference type="InterPro" id="IPR008269">
    <property type="entry name" value="Lon_proteolytic"/>
</dbReference>
<evidence type="ECO:0000259" key="15">
    <source>
        <dbReference type="PROSITE" id="PS51786"/>
    </source>
</evidence>
<dbReference type="PANTHER" id="PTHR43718">
    <property type="entry name" value="LON PROTEASE"/>
    <property type="match status" value="1"/>
</dbReference>
<dbReference type="OrthoDB" id="2411602at2759"/>
<dbReference type="Pfam" id="PF02190">
    <property type="entry name" value="LON_substr_bdg"/>
    <property type="match status" value="1"/>
</dbReference>
<comment type="similarity">
    <text evidence="11 12 13">Belongs to the peptidase S16 family.</text>
</comment>
<protein>
    <recommendedName>
        <fullName evidence="11">Lon protease homolog, mitochondrial</fullName>
        <ecNumber evidence="11">3.4.21.53</ecNumber>
    </recommendedName>
</protein>
<keyword evidence="8 11" id="KW-0238">DNA-binding</keyword>
<feature type="domain" description="Lon N-terminal" evidence="16">
    <location>
        <begin position="178"/>
        <end position="451"/>
    </location>
</feature>
<evidence type="ECO:0000256" key="13">
    <source>
        <dbReference type="RuleBase" id="RU000591"/>
    </source>
</evidence>
<evidence type="ECO:0000313" key="18">
    <source>
        <dbReference type="Proteomes" id="UP000800096"/>
    </source>
</evidence>
<evidence type="ECO:0000256" key="9">
    <source>
        <dbReference type="ARBA" id="ARBA00023128"/>
    </source>
</evidence>